<keyword evidence="1" id="KW-0812">Transmembrane</keyword>
<evidence type="ECO:0000256" key="1">
    <source>
        <dbReference type="SAM" id="Phobius"/>
    </source>
</evidence>
<proteinExistence type="predicted"/>
<organism evidence="2 3">
    <name type="scientific">Candidatus Methanofastidiosum methylothiophilum</name>
    <dbReference type="NCBI Taxonomy" id="1705564"/>
    <lineage>
        <taxon>Archaea</taxon>
        <taxon>Methanobacteriati</taxon>
        <taxon>Methanobacteriota</taxon>
        <taxon>Stenosarchaea group</taxon>
        <taxon>Candidatus Methanofastidiosia</taxon>
        <taxon>Candidatus Methanofastidiosales</taxon>
        <taxon>Candidatus Methanofastidiosaceae</taxon>
        <taxon>Candidatus Methanofastidiosum</taxon>
    </lineage>
</organism>
<feature type="transmembrane region" description="Helical" evidence="1">
    <location>
        <begin position="16"/>
        <end position="49"/>
    </location>
</feature>
<sequence length="62" mass="7075">MIDPTEWIGSLYKLPVLIYIAAICLIFTYQSFGIIGPITIVGGAIFLLWRSYKKQQSAQYNF</sequence>
<gene>
    <name evidence="2" type="ORF">AMQ22_02296</name>
</gene>
<accession>A0A150IHS2</accession>
<keyword evidence="1" id="KW-0472">Membrane</keyword>
<protein>
    <submittedName>
        <fullName evidence="2">Uncharacterized protein</fullName>
    </submittedName>
</protein>
<name>A0A150IHS2_9EURY</name>
<reference evidence="2 3" key="1">
    <citation type="journal article" date="2016" name="ISME J.">
        <title>Chasing the elusive Euryarchaeota class WSA2: genomes reveal a uniquely fastidious methyl-reducing methanogen.</title>
        <authorList>
            <person name="Nobu M.K."/>
            <person name="Narihiro T."/>
            <person name="Kuroda K."/>
            <person name="Mei R."/>
            <person name="Liu W.T."/>
        </authorList>
    </citation>
    <scope>NUCLEOTIDE SEQUENCE [LARGE SCALE GENOMIC DNA]</scope>
    <source>
        <strain evidence="2">U1lsi0528_Bin055</strain>
    </source>
</reference>
<dbReference type="Proteomes" id="UP000075398">
    <property type="component" value="Unassembled WGS sequence"/>
</dbReference>
<evidence type="ECO:0000313" key="2">
    <source>
        <dbReference type="EMBL" id="KYC44497.1"/>
    </source>
</evidence>
<comment type="caution">
    <text evidence="2">The sequence shown here is derived from an EMBL/GenBank/DDBJ whole genome shotgun (WGS) entry which is preliminary data.</text>
</comment>
<dbReference type="AlphaFoldDB" id="A0A150IHS2"/>
<evidence type="ECO:0000313" key="3">
    <source>
        <dbReference type="Proteomes" id="UP000075398"/>
    </source>
</evidence>
<dbReference type="EMBL" id="LNGC01000275">
    <property type="protein sequence ID" value="KYC44497.1"/>
    <property type="molecule type" value="Genomic_DNA"/>
</dbReference>
<keyword evidence="1" id="KW-1133">Transmembrane helix</keyword>